<evidence type="ECO:0008006" key="3">
    <source>
        <dbReference type="Google" id="ProtNLM"/>
    </source>
</evidence>
<dbReference type="OrthoDB" id="2756640at2759"/>
<protein>
    <recommendedName>
        <fullName evidence="3">F-box domain-containing protein</fullName>
    </recommendedName>
</protein>
<dbReference type="AlphaFoldDB" id="A0A371CM23"/>
<accession>A0A371CM23</accession>
<dbReference type="SUPFAM" id="SSF52047">
    <property type="entry name" value="RNI-like"/>
    <property type="match status" value="1"/>
</dbReference>
<evidence type="ECO:0000313" key="1">
    <source>
        <dbReference type="EMBL" id="RDX41331.1"/>
    </source>
</evidence>
<dbReference type="EMBL" id="KZ857515">
    <property type="protein sequence ID" value="RDX41331.1"/>
    <property type="molecule type" value="Genomic_DNA"/>
</dbReference>
<gene>
    <name evidence="1" type="ORF">OH76DRAFT_220096</name>
</gene>
<evidence type="ECO:0000313" key="2">
    <source>
        <dbReference type="Proteomes" id="UP000256964"/>
    </source>
</evidence>
<organism evidence="1 2">
    <name type="scientific">Lentinus brumalis</name>
    <dbReference type="NCBI Taxonomy" id="2498619"/>
    <lineage>
        <taxon>Eukaryota</taxon>
        <taxon>Fungi</taxon>
        <taxon>Dikarya</taxon>
        <taxon>Basidiomycota</taxon>
        <taxon>Agaricomycotina</taxon>
        <taxon>Agaricomycetes</taxon>
        <taxon>Polyporales</taxon>
        <taxon>Polyporaceae</taxon>
        <taxon>Lentinus</taxon>
    </lineage>
</organism>
<reference evidence="1 2" key="1">
    <citation type="journal article" date="2018" name="Biotechnol. Biofuels">
        <title>Integrative visual omics of the white-rot fungus Polyporus brumalis exposes the biotechnological potential of its oxidative enzymes for delignifying raw plant biomass.</title>
        <authorList>
            <person name="Miyauchi S."/>
            <person name="Rancon A."/>
            <person name="Drula E."/>
            <person name="Hage H."/>
            <person name="Chaduli D."/>
            <person name="Favel A."/>
            <person name="Grisel S."/>
            <person name="Henrissat B."/>
            <person name="Herpoel-Gimbert I."/>
            <person name="Ruiz-Duenas F.J."/>
            <person name="Chevret D."/>
            <person name="Hainaut M."/>
            <person name="Lin J."/>
            <person name="Wang M."/>
            <person name="Pangilinan J."/>
            <person name="Lipzen A."/>
            <person name="Lesage-Meessen L."/>
            <person name="Navarro D."/>
            <person name="Riley R."/>
            <person name="Grigoriev I.V."/>
            <person name="Zhou S."/>
            <person name="Raouche S."/>
            <person name="Rosso M.N."/>
        </authorList>
    </citation>
    <scope>NUCLEOTIDE SEQUENCE [LARGE SCALE GENOMIC DNA]</scope>
    <source>
        <strain evidence="1 2">BRFM 1820</strain>
    </source>
</reference>
<dbReference type="Gene3D" id="3.80.10.10">
    <property type="entry name" value="Ribonuclease Inhibitor"/>
    <property type="match status" value="1"/>
</dbReference>
<proteinExistence type="predicted"/>
<name>A0A371CM23_9APHY</name>
<dbReference type="InterPro" id="IPR032675">
    <property type="entry name" value="LRR_dom_sf"/>
</dbReference>
<keyword evidence="2" id="KW-1185">Reference proteome</keyword>
<dbReference type="Proteomes" id="UP000256964">
    <property type="component" value="Unassembled WGS sequence"/>
</dbReference>
<sequence>MSRTALGAWISHPSSFVAISRFSSTQSLMIFRCAFPSFGALRRILTSLPSLTILRLDDPLWPDPAVDLSPRLSHGASIVRRPVLLVLSVSWSSDPSNRRRAQQFINWLSQTATLSSLVDLRVSERGAQVSCMATFGPSLVRFGRCVRRLDIEVGESRDSELERFLYSLTSLEALHLRFDSFRLQPNTWVQVGRLVYTLPRRTQLLELHISVDYFGRPELSIFDGFDAVDAALQPELFKALQAVKLDIKYIPNPTDREEGQALTEPMMAVIKTKFPELFARNIIEVSLHPPPVPMRLMSSLEPTLAPRFP</sequence>